<comment type="caution">
    <text evidence="5">The sequence shown here is derived from an EMBL/GenBank/DDBJ whole genome shotgun (WGS) entry which is preliminary data.</text>
</comment>
<feature type="compositionally biased region" description="Low complexity" evidence="4">
    <location>
        <begin position="54"/>
        <end position="70"/>
    </location>
</feature>
<comment type="subunit">
    <text evidence="3">Component of the ER membrane protein complex (EMC).</text>
</comment>
<keyword evidence="3" id="KW-0256">Endoplasmic reticulum</keyword>
<evidence type="ECO:0000256" key="4">
    <source>
        <dbReference type="SAM" id="MobiDB-lite"/>
    </source>
</evidence>
<evidence type="ECO:0000313" key="5">
    <source>
        <dbReference type="EMBL" id="KAL3821938.1"/>
    </source>
</evidence>
<dbReference type="Proteomes" id="UP001530377">
    <property type="component" value="Unassembled WGS sequence"/>
</dbReference>
<evidence type="ECO:0000256" key="2">
    <source>
        <dbReference type="PROSITE-ProRule" id="PRU00339"/>
    </source>
</evidence>
<keyword evidence="6" id="KW-1185">Reference proteome</keyword>
<keyword evidence="3" id="KW-0472">Membrane</keyword>
<dbReference type="PANTHER" id="PTHR12760">
    <property type="entry name" value="TETRATRICOPEPTIDE REPEAT PROTEIN"/>
    <property type="match status" value="1"/>
</dbReference>
<feature type="region of interest" description="Disordered" evidence="4">
    <location>
        <begin position="49"/>
        <end position="72"/>
    </location>
</feature>
<proteinExistence type="inferred from homology"/>
<comment type="subcellular location">
    <subcellularLocation>
        <location evidence="3">Endoplasmic reticulum membrane</location>
        <topology evidence="3">Peripheral membrane protein</topology>
        <orientation evidence="3">Cytoplasmic side</orientation>
    </subcellularLocation>
</comment>
<organism evidence="5 6">
    <name type="scientific">Cyclostephanos tholiformis</name>
    <dbReference type="NCBI Taxonomy" id="382380"/>
    <lineage>
        <taxon>Eukaryota</taxon>
        <taxon>Sar</taxon>
        <taxon>Stramenopiles</taxon>
        <taxon>Ochrophyta</taxon>
        <taxon>Bacillariophyta</taxon>
        <taxon>Coscinodiscophyceae</taxon>
        <taxon>Thalassiosirophycidae</taxon>
        <taxon>Stephanodiscales</taxon>
        <taxon>Stephanodiscaceae</taxon>
        <taxon>Cyclostephanos</taxon>
    </lineage>
</organism>
<dbReference type="InterPro" id="IPR011990">
    <property type="entry name" value="TPR-like_helical_dom_sf"/>
</dbReference>
<comment type="function">
    <text evidence="3">Part of the endoplasmic reticulum membrane protein complex (EMC) that enables the energy-independent insertion into endoplasmic reticulum membranes of newly synthesized membrane proteins.</text>
</comment>
<reference evidence="5 6" key="1">
    <citation type="submission" date="2024-10" db="EMBL/GenBank/DDBJ databases">
        <title>Updated reference genomes for cyclostephanoid diatoms.</title>
        <authorList>
            <person name="Roberts W.R."/>
            <person name="Alverson A.J."/>
        </authorList>
    </citation>
    <scope>NUCLEOTIDE SEQUENCE [LARGE SCALE GENOMIC DNA]</scope>
    <source>
        <strain evidence="5 6">AJA228-03</strain>
    </source>
</reference>
<dbReference type="InterPro" id="IPR019734">
    <property type="entry name" value="TPR_rpt"/>
</dbReference>
<dbReference type="InterPro" id="IPR039856">
    <property type="entry name" value="EMC2-like"/>
</dbReference>
<keyword evidence="1 2" id="KW-0802">TPR repeat</keyword>
<comment type="similarity">
    <text evidence="3">Belongs to the EMC2 family.</text>
</comment>
<sequence length="366" mass="39088">MIGPEDDLPTLIGRNDHINVLRYIRAHKLRKPRTVVFHGRALLGITNDVNDDASSSGTYPPSFPSSSPSSLGDAERLSALEQVFVSALDVGEISLADRCLDDIRIAVVSGGGGDPSSSSSSSSSRYRRLLGMRHESRGEYDDAYALYDEMTNENPSNAHAARRKYCVAHATAATTTAAAGRATAGKGDDNRRADVIAAKTLDDYLRDRPGDVAAWYEMADVCLSTCDYDGAAYCLEEVVLGCPLDSSVHVRLAEAYCTGGGLANAKLGRKHMAMAVRLDPDNLRAWYGLIASAEGYLEEVDRISKSGGKNVGGGGGGNIRDAEGEGIEVARELIMLGGGKLVRVYGGSSKMKSIVERMLKESSEML</sequence>
<name>A0ABD3SC83_9STRA</name>
<dbReference type="PROSITE" id="PS50005">
    <property type="entry name" value="TPR"/>
    <property type="match status" value="1"/>
</dbReference>
<dbReference type="EMBL" id="JALLPB020000078">
    <property type="protein sequence ID" value="KAL3821938.1"/>
    <property type="molecule type" value="Genomic_DNA"/>
</dbReference>
<dbReference type="SUPFAM" id="SSF48452">
    <property type="entry name" value="TPR-like"/>
    <property type="match status" value="1"/>
</dbReference>
<evidence type="ECO:0000256" key="3">
    <source>
        <dbReference type="RuleBase" id="RU367091"/>
    </source>
</evidence>
<evidence type="ECO:0000256" key="1">
    <source>
        <dbReference type="ARBA" id="ARBA00022803"/>
    </source>
</evidence>
<evidence type="ECO:0000313" key="6">
    <source>
        <dbReference type="Proteomes" id="UP001530377"/>
    </source>
</evidence>
<protein>
    <recommendedName>
        <fullName evidence="3">ER membrane protein complex subunit 2</fullName>
    </recommendedName>
</protein>
<feature type="repeat" description="TPR" evidence="2">
    <location>
        <begin position="124"/>
        <end position="157"/>
    </location>
</feature>
<gene>
    <name evidence="5" type="ORF">ACHAXA_004426</name>
</gene>
<dbReference type="AlphaFoldDB" id="A0ABD3SC83"/>
<accession>A0ABD3SC83</accession>
<dbReference type="Gene3D" id="1.25.40.10">
    <property type="entry name" value="Tetratricopeptide repeat domain"/>
    <property type="match status" value="1"/>
</dbReference>
<dbReference type="GO" id="GO:0072546">
    <property type="term" value="C:EMC complex"/>
    <property type="evidence" value="ECO:0007669"/>
    <property type="project" value="UniProtKB-UniRule"/>
</dbReference>